<dbReference type="GO" id="GO:0042802">
    <property type="term" value="F:identical protein binding"/>
    <property type="evidence" value="ECO:0007669"/>
    <property type="project" value="UniProtKB-ARBA"/>
</dbReference>
<dbReference type="InterPro" id="IPR001867">
    <property type="entry name" value="OmpR/PhoB-type_DNA-bd"/>
</dbReference>
<dbReference type="AlphaFoldDB" id="A0A6J7D3I3"/>
<evidence type="ECO:0000313" key="13">
    <source>
        <dbReference type="EMBL" id="CAB5066061.1"/>
    </source>
</evidence>
<gene>
    <name evidence="10" type="ORF">UFOPK2602_00812</name>
    <name evidence="11" type="ORF">UFOPK2806_00547</name>
    <name evidence="12" type="ORF">UFOPK3417_00257</name>
    <name evidence="13" type="ORF">UFOPK4306_01727</name>
</gene>
<feature type="domain" description="Response regulatory" evidence="8">
    <location>
        <begin position="3"/>
        <end position="116"/>
    </location>
</feature>
<keyword evidence="6" id="KW-0238">DNA-binding</keyword>
<evidence type="ECO:0000313" key="12">
    <source>
        <dbReference type="EMBL" id="CAB4861683.1"/>
    </source>
</evidence>
<dbReference type="Gene3D" id="6.10.250.690">
    <property type="match status" value="1"/>
</dbReference>
<keyword evidence="7" id="KW-0804">Transcription</keyword>
<dbReference type="GO" id="GO:0000156">
    <property type="term" value="F:phosphorelay response regulator activity"/>
    <property type="evidence" value="ECO:0007669"/>
    <property type="project" value="TreeGrafter"/>
</dbReference>
<dbReference type="SUPFAM" id="SSF52172">
    <property type="entry name" value="CheY-like"/>
    <property type="match status" value="1"/>
</dbReference>
<dbReference type="EMBL" id="CAEZYY010000005">
    <property type="protein sequence ID" value="CAB4743565.1"/>
    <property type="molecule type" value="Genomic_DNA"/>
</dbReference>
<evidence type="ECO:0000256" key="5">
    <source>
        <dbReference type="ARBA" id="ARBA00023015"/>
    </source>
</evidence>
<evidence type="ECO:0000256" key="7">
    <source>
        <dbReference type="ARBA" id="ARBA00023163"/>
    </source>
</evidence>
<dbReference type="EMBL" id="CAEZXX010000044">
    <property type="protein sequence ID" value="CAB4705236.1"/>
    <property type="molecule type" value="Genomic_DNA"/>
</dbReference>
<dbReference type="PROSITE" id="PS50110">
    <property type="entry name" value="RESPONSE_REGULATORY"/>
    <property type="match status" value="1"/>
</dbReference>
<dbReference type="InterPro" id="IPR036388">
    <property type="entry name" value="WH-like_DNA-bd_sf"/>
</dbReference>
<dbReference type="PANTHER" id="PTHR48111:SF50">
    <property type="entry name" value="KDP OPERON TRANSCRIPTIONAL REGULATORY PROTEIN KDPE"/>
    <property type="match status" value="1"/>
</dbReference>
<evidence type="ECO:0000313" key="10">
    <source>
        <dbReference type="EMBL" id="CAB4705236.1"/>
    </source>
</evidence>
<name>A0A6J7D3I3_9ZZZZ</name>
<dbReference type="GO" id="GO:0000976">
    <property type="term" value="F:transcription cis-regulatory region binding"/>
    <property type="evidence" value="ECO:0007669"/>
    <property type="project" value="TreeGrafter"/>
</dbReference>
<proteinExistence type="predicted"/>
<dbReference type="InterPro" id="IPR011006">
    <property type="entry name" value="CheY-like_superfamily"/>
</dbReference>
<dbReference type="Gene3D" id="1.10.10.10">
    <property type="entry name" value="Winged helix-like DNA-binding domain superfamily/Winged helix DNA-binding domain"/>
    <property type="match status" value="1"/>
</dbReference>
<dbReference type="GO" id="GO:0005829">
    <property type="term" value="C:cytosol"/>
    <property type="evidence" value="ECO:0007669"/>
    <property type="project" value="TreeGrafter"/>
</dbReference>
<keyword evidence="2" id="KW-0963">Cytoplasm</keyword>
<evidence type="ECO:0000259" key="9">
    <source>
        <dbReference type="PROSITE" id="PS51755"/>
    </source>
</evidence>
<dbReference type="FunFam" id="3.40.50.2300:FF:000021">
    <property type="entry name" value="Two-component system response regulator KdpE"/>
    <property type="match status" value="1"/>
</dbReference>
<dbReference type="CDD" id="cd00383">
    <property type="entry name" value="trans_reg_C"/>
    <property type="match status" value="1"/>
</dbReference>
<keyword evidence="5" id="KW-0805">Transcription regulation</keyword>
<dbReference type="PANTHER" id="PTHR48111">
    <property type="entry name" value="REGULATOR OF RPOS"/>
    <property type="match status" value="1"/>
</dbReference>
<reference evidence="12" key="1">
    <citation type="submission" date="2020-05" db="EMBL/GenBank/DDBJ databases">
        <authorList>
            <person name="Chiriac C."/>
            <person name="Salcher M."/>
            <person name="Ghai R."/>
            <person name="Kavagutti S V."/>
        </authorList>
    </citation>
    <scope>NUCLEOTIDE SEQUENCE</scope>
</reference>
<dbReference type="EMBL" id="CAFBQP010000069">
    <property type="protein sequence ID" value="CAB5066061.1"/>
    <property type="molecule type" value="Genomic_DNA"/>
</dbReference>
<evidence type="ECO:0000256" key="1">
    <source>
        <dbReference type="ARBA" id="ARBA00004496"/>
    </source>
</evidence>
<evidence type="ECO:0000313" key="11">
    <source>
        <dbReference type="EMBL" id="CAB4743565.1"/>
    </source>
</evidence>
<dbReference type="InterPro" id="IPR039420">
    <property type="entry name" value="WalR-like"/>
</dbReference>
<dbReference type="GO" id="GO:0032993">
    <property type="term" value="C:protein-DNA complex"/>
    <property type="evidence" value="ECO:0007669"/>
    <property type="project" value="TreeGrafter"/>
</dbReference>
<evidence type="ECO:0000256" key="4">
    <source>
        <dbReference type="ARBA" id="ARBA00023012"/>
    </source>
</evidence>
<organism evidence="12">
    <name type="scientific">freshwater metagenome</name>
    <dbReference type="NCBI Taxonomy" id="449393"/>
    <lineage>
        <taxon>unclassified sequences</taxon>
        <taxon>metagenomes</taxon>
        <taxon>ecological metagenomes</taxon>
    </lineage>
</organism>
<evidence type="ECO:0000256" key="6">
    <source>
        <dbReference type="ARBA" id="ARBA00023125"/>
    </source>
</evidence>
<dbReference type="Pfam" id="PF00486">
    <property type="entry name" value="Trans_reg_C"/>
    <property type="match status" value="1"/>
</dbReference>
<feature type="domain" description="OmpR/PhoB-type" evidence="9">
    <location>
        <begin position="125"/>
        <end position="224"/>
    </location>
</feature>
<dbReference type="Pfam" id="PF00072">
    <property type="entry name" value="Response_reg"/>
    <property type="match status" value="1"/>
</dbReference>
<evidence type="ECO:0000259" key="8">
    <source>
        <dbReference type="PROSITE" id="PS50110"/>
    </source>
</evidence>
<dbReference type="GO" id="GO:0045893">
    <property type="term" value="P:positive regulation of DNA-templated transcription"/>
    <property type="evidence" value="ECO:0007669"/>
    <property type="project" value="UniProtKB-ARBA"/>
</dbReference>
<sequence length="229" mass="25173">MTRVLCVDDEPHLLRTLGANLRARSYDVDLAPTGERAVELAGANRPDAVILDLGLPGMSGLDVIRALRHWTTCPIVVLSARDGEFDKIAALDAGADDYVTKPFGMGELLARLRAALRRSGPTEEAPVVTAAGLVIDLAAHRAITAAGDVKLTPTEWHVVEVLVRNTGRLVRGRDLLQQVWGPEYGDETNYLRVHMAHIRRKLEPDPGRPRFFLTEPGSGYRFELPNAER</sequence>
<comment type="subcellular location">
    <subcellularLocation>
        <location evidence="1">Cytoplasm</location>
    </subcellularLocation>
</comment>
<accession>A0A6J7D3I3</accession>
<dbReference type="Gene3D" id="3.40.50.2300">
    <property type="match status" value="1"/>
</dbReference>
<keyword evidence="3" id="KW-0597">Phosphoprotein</keyword>
<dbReference type="PROSITE" id="PS51755">
    <property type="entry name" value="OMPR_PHOB"/>
    <property type="match status" value="1"/>
</dbReference>
<protein>
    <submittedName>
        <fullName evidence="12">Unannotated protein</fullName>
    </submittedName>
</protein>
<evidence type="ECO:0000256" key="2">
    <source>
        <dbReference type="ARBA" id="ARBA00022490"/>
    </source>
</evidence>
<evidence type="ECO:0000256" key="3">
    <source>
        <dbReference type="ARBA" id="ARBA00022553"/>
    </source>
</evidence>
<dbReference type="SMART" id="SM00448">
    <property type="entry name" value="REC"/>
    <property type="match status" value="1"/>
</dbReference>
<dbReference type="InterPro" id="IPR001789">
    <property type="entry name" value="Sig_transdc_resp-reg_receiver"/>
</dbReference>
<keyword evidence="4" id="KW-0902">Two-component regulatory system</keyword>
<dbReference type="SMART" id="SM00862">
    <property type="entry name" value="Trans_reg_C"/>
    <property type="match status" value="1"/>
</dbReference>
<dbReference type="EMBL" id="CAFBLR010000012">
    <property type="protein sequence ID" value="CAB4861683.1"/>
    <property type="molecule type" value="Genomic_DNA"/>
</dbReference>